<feature type="domain" description="Transcriptional regulator SbtR-like C-terminal" evidence="2">
    <location>
        <begin position="18"/>
        <end position="93"/>
    </location>
</feature>
<proteinExistence type="predicted"/>
<dbReference type="EMBL" id="JBHSOA010000012">
    <property type="protein sequence ID" value="MFC5851657.1"/>
    <property type="molecule type" value="Genomic_DNA"/>
</dbReference>
<organism evidence="3 4">
    <name type="scientific">Streptomyces chlorus</name>
    <dbReference type="NCBI Taxonomy" id="887452"/>
    <lineage>
        <taxon>Bacteria</taxon>
        <taxon>Bacillati</taxon>
        <taxon>Actinomycetota</taxon>
        <taxon>Actinomycetes</taxon>
        <taxon>Kitasatosporales</taxon>
        <taxon>Streptomycetaceae</taxon>
        <taxon>Streptomyces</taxon>
    </lineage>
</organism>
<dbReference type="RefSeq" id="WP_381359817.1">
    <property type="nucleotide sequence ID" value="NZ_JBHSOA010000012.1"/>
</dbReference>
<evidence type="ECO:0000256" key="1">
    <source>
        <dbReference type="SAM" id="MobiDB-lite"/>
    </source>
</evidence>
<dbReference type="InterPro" id="IPR036271">
    <property type="entry name" value="Tet_transcr_reg_TetR-rel_C_sf"/>
</dbReference>
<protein>
    <recommendedName>
        <fullName evidence="2">Transcriptional regulator SbtR-like C-terminal domain-containing protein</fullName>
    </recommendedName>
</protein>
<keyword evidence="4" id="KW-1185">Reference proteome</keyword>
<feature type="region of interest" description="Disordered" evidence="1">
    <location>
        <begin position="117"/>
        <end position="144"/>
    </location>
</feature>
<reference evidence="4" key="1">
    <citation type="journal article" date="2019" name="Int. J. Syst. Evol. Microbiol.">
        <title>The Global Catalogue of Microorganisms (GCM) 10K type strain sequencing project: providing services to taxonomists for standard genome sequencing and annotation.</title>
        <authorList>
            <consortium name="The Broad Institute Genomics Platform"/>
            <consortium name="The Broad Institute Genome Sequencing Center for Infectious Disease"/>
            <person name="Wu L."/>
            <person name="Ma J."/>
        </authorList>
    </citation>
    <scope>NUCLEOTIDE SEQUENCE [LARGE SCALE GENOMIC DNA]</scope>
    <source>
        <strain evidence="4">JCM 10411</strain>
    </source>
</reference>
<evidence type="ECO:0000259" key="2">
    <source>
        <dbReference type="Pfam" id="PF21597"/>
    </source>
</evidence>
<dbReference type="InterPro" id="IPR049445">
    <property type="entry name" value="TetR_SbtR-like_C"/>
</dbReference>
<dbReference type="Pfam" id="PF21597">
    <property type="entry name" value="TetR_C_43"/>
    <property type="match status" value="1"/>
</dbReference>
<evidence type="ECO:0000313" key="4">
    <source>
        <dbReference type="Proteomes" id="UP001596180"/>
    </source>
</evidence>
<dbReference type="SUPFAM" id="SSF48498">
    <property type="entry name" value="Tetracyclin repressor-like, C-terminal domain"/>
    <property type="match status" value="1"/>
</dbReference>
<gene>
    <name evidence="3" type="ORF">ACFPZI_07305</name>
</gene>
<comment type="caution">
    <text evidence="3">The sequence shown here is derived from an EMBL/GenBank/DDBJ whole genome shotgun (WGS) entry which is preliminary data.</text>
</comment>
<evidence type="ECO:0000313" key="3">
    <source>
        <dbReference type="EMBL" id="MFC5851657.1"/>
    </source>
</evidence>
<sequence length="144" mass="15268">MPPGQSGRWPCAAPASRSAQAQRQFLQAVHAHNRRTVELLLGRGREEGTVRPDVTTEDVLFALAALGRAVPLTTATTPDAWRRPLALFLGGLRTVSPSPLPGRALTGAELGAVLQEMGPHRARPGEGPKGGSVVRTGTRRSRTP</sequence>
<name>A0ABW1DU37_9ACTN</name>
<accession>A0ABW1DU37</accession>
<dbReference type="Gene3D" id="1.10.357.10">
    <property type="entry name" value="Tetracycline Repressor, domain 2"/>
    <property type="match status" value="1"/>
</dbReference>
<dbReference type="Proteomes" id="UP001596180">
    <property type="component" value="Unassembled WGS sequence"/>
</dbReference>